<gene>
    <name evidence="1" type="ORF">H640_00782</name>
</gene>
<evidence type="ECO:0000313" key="1">
    <source>
        <dbReference type="EMBL" id="ERF67822.1"/>
    </source>
</evidence>
<accession>A0ACB4UQY3</accession>
<reference evidence="1 2" key="1">
    <citation type="journal article" date="2013" name="BMC Genomics">
        <title>Comparative genomics reveals distinct host-interacting traits of three major human-associated propionibacteria.</title>
        <authorList>
            <person name="Mak T.N."/>
            <person name="Schmid M."/>
            <person name="Brzuszkiewicz E."/>
            <person name="Zeng G."/>
            <person name="Meyer R."/>
            <person name="Sfanos K.S."/>
            <person name="Brinkmann V."/>
            <person name="Meyer T.F."/>
            <person name="Bruggemann H."/>
        </authorList>
    </citation>
    <scope>NUCLEOTIDE SEQUENCE [LARGE SCALE GENOMIC DNA]</scope>
    <source>
        <strain evidence="1 2">TM11</strain>
    </source>
</reference>
<name>A0ACB4UQY3_9ACTN</name>
<keyword evidence="2" id="KW-1185">Reference proteome</keyword>
<organism evidence="1 2">
    <name type="scientific">Cutibacterium granulosum TM11</name>
    <dbReference type="NCBI Taxonomy" id="1292373"/>
    <lineage>
        <taxon>Bacteria</taxon>
        <taxon>Bacillati</taxon>
        <taxon>Actinomycetota</taxon>
        <taxon>Actinomycetes</taxon>
        <taxon>Propionibacteriales</taxon>
        <taxon>Propionibacteriaceae</taxon>
        <taxon>Cutibacterium</taxon>
    </lineage>
</organism>
<evidence type="ECO:0000313" key="2">
    <source>
        <dbReference type="Proteomes" id="UP000053711"/>
    </source>
</evidence>
<dbReference type="EMBL" id="AOST01000007">
    <property type="protein sequence ID" value="ERF67822.1"/>
    <property type="molecule type" value="Genomic_DNA"/>
</dbReference>
<comment type="caution">
    <text evidence="1">The sequence shown here is derived from an EMBL/GenBank/DDBJ whole genome shotgun (WGS) entry which is preliminary data.</text>
</comment>
<dbReference type="Proteomes" id="UP000053711">
    <property type="component" value="Unassembled WGS sequence"/>
</dbReference>
<protein>
    <submittedName>
        <fullName evidence="1">Uncharacterized protein</fullName>
    </submittedName>
</protein>
<sequence>MRGLRFGAVMTSCVLLCFGVAGCSTIQSETDEDAAKCADYAVPDALRKELGSRGLISPTARADAAQTWFSETMPTDISIGGHWVVRWRRGTRFRVDLYRHMESGSLLPPDGGKSASSVACRVYDVAHGVTVQQVDCPKESLDQLP</sequence>
<proteinExistence type="predicted"/>